<protein>
    <submittedName>
        <fullName evidence="3">RHS repeat-associated core domain-containing protein</fullName>
    </submittedName>
</protein>
<evidence type="ECO:0000259" key="2">
    <source>
        <dbReference type="Pfam" id="PF25023"/>
    </source>
</evidence>
<comment type="caution">
    <text evidence="3">The sequence shown here is derived from an EMBL/GenBank/DDBJ whole genome shotgun (WGS) entry which is preliminary data.</text>
</comment>
<dbReference type="Proteomes" id="UP001339167">
    <property type="component" value="Unassembled WGS sequence"/>
</dbReference>
<accession>A0ABU7JC43</accession>
<dbReference type="InterPro" id="IPR022385">
    <property type="entry name" value="Rhs_assc_core"/>
</dbReference>
<feature type="domain" description="Teneurin-like YD-shell" evidence="2">
    <location>
        <begin position="92"/>
        <end position="201"/>
    </location>
</feature>
<organism evidence="3 4">
    <name type="scientific">Alkalimonas mucilaginosa</name>
    <dbReference type="NCBI Taxonomy" id="3057676"/>
    <lineage>
        <taxon>Bacteria</taxon>
        <taxon>Pseudomonadati</taxon>
        <taxon>Pseudomonadota</taxon>
        <taxon>Gammaproteobacteria</taxon>
        <taxon>Alkalimonas</taxon>
    </lineage>
</organism>
<dbReference type="EMBL" id="JAUGZK010000002">
    <property type="protein sequence ID" value="MEE2023263.1"/>
    <property type="molecule type" value="Genomic_DNA"/>
</dbReference>
<dbReference type="Gene3D" id="2.180.10.10">
    <property type="entry name" value="RHS repeat-associated core"/>
    <property type="match status" value="1"/>
</dbReference>
<proteinExistence type="predicted"/>
<dbReference type="PANTHER" id="PTHR32305:SF15">
    <property type="entry name" value="PROTEIN RHSA-RELATED"/>
    <property type="match status" value="1"/>
</dbReference>
<gene>
    <name evidence="3" type="ORF">QWF21_03320</name>
</gene>
<dbReference type="Pfam" id="PF25023">
    <property type="entry name" value="TEN_YD-shell"/>
    <property type="match status" value="1"/>
</dbReference>
<dbReference type="RefSeq" id="WP_330086617.1">
    <property type="nucleotide sequence ID" value="NZ_JAUGZK010000002.1"/>
</dbReference>
<keyword evidence="4" id="KW-1185">Reference proteome</keyword>
<dbReference type="InterPro" id="IPR050708">
    <property type="entry name" value="T6SS_VgrG/RHS"/>
</dbReference>
<name>A0ABU7JC43_9GAMM</name>
<keyword evidence="1" id="KW-0677">Repeat</keyword>
<evidence type="ECO:0000256" key="1">
    <source>
        <dbReference type="ARBA" id="ARBA00022737"/>
    </source>
</evidence>
<dbReference type="InterPro" id="IPR056823">
    <property type="entry name" value="TEN-like_YD-shell"/>
</dbReference>
<dbReference type="PANTHER" id="PTHR32305">
    <property type="match status" value="1"/>
</dbReference>
<sequence length="529" mass="56960">MRRIDYNAIGKASYIRSEGTEAASGRSAGETRFTYDGSRNQVRRHSTEQGKTSTIIQQGGTELIMEGGERRYRRNLGNAIVERSGDSITTRYVYTDHLGSVDVITNAIGQLIEKLSFDAFGKRRAVFTQGGQSIALNLSTLLAITHQGFTGHQQVDHAGIVQMGGRIYDAHIGRFLQADPFVQSPSNSQNFNRYSYVLNNPLSYTDPSGYIFKSIKKHWRTIVAVGLTIVAPWGTGLWATIATGALSGYIATGSLKGALVGAFSAGMFYGIGSAMPGGSFGSGAHLGKTVAHGVAGGISSVLSGGKFGHGFASAGFAQFGAPAIDQIGGRIGDTVSGSYFDTANRAKRIVSAAVVGGTASSLAGGKFANGAITAAFSRGFNDEAHFQAERKKLLDRWTSFATVEETRFQPVFNDQGIHITEIQTTASGWESLDGIGELAKVARKSLRFLAVDLHYENREVFGLYQEESRFVRYKVENGHSIPIHKGPWSPTNAEPVWQPLRPASNPRPITDIRGCFFHCPHGTRGVFGK</sequence>
<dbReference type="NCBIfam" id="TIGR03696">
    <property type="entry name" value="Rhs_assc_core"/>
    <property type="match status" value="1"/>
</dbReference>
<evidence type="ECO:0000313" key="4">
    <source>
        <dbReference type="Proteomes" id="UP001339167"/>
    </source>
</evidence>
<evidence type="ECO:0000313" key="3">
    <source>
        <dbReference type="EMBL" id="MEE2023263.1"/>
    </source>
</evidence>
<reference evidence="3 4" key="1">
    <citation type="submission" date="2023-06" db="EMBL/GenBank/DDBJ databases">
        <title>Alkalimonas sp., MEB004 an alkaliphilic bacterium isolated from Lonar Lake, India.</title>
        <authorList>
            <person name="Joshi A."/>
            <person name="Thite S."/>
        </authorList>
    </citation>
    <scope>NUCLEOTIDE SEQUENCE [LARGE SCALE GENOMIC DNA]</scope>
    <source>
        <strain evidence="3 4">MEB004</strain>
    </source>
</reference>